<evidence type="ECO:0000313" key="2">
    <source>
        <dbReference type="Proteomes" id="UP001497472"/>
    </source>
</evidence>
<dbReference type="Proteomes" id="UP001497472">
    <property type="component" value="Unassembled WGS sequence"/>
</dbReference>
<name>A0AAV1JUC5_9NEOP</name>
<keyword evidence="2" id="KW-1185">Reference proteome</keyword>
<dbReference type="EMBL" id="CAVLEF010000203">
    <property type="protein sequence ID" value="CAK1553117.1"/>
    <property type="molecule type" value="Genomic_DNA"/>
</dbReference>
<evidence type="ECO:0000313" key="1">
    <source>
        <dbReference type="EMBL" id="CAK1553117.1"/>
    </source>
</evidence>
<comment type="caution">
    <text evidence="1">The sequence shown here is derived from an EMBL/GenBank/DDBJ whole genome shotgun (WGS) entry which is preliminary data.</text>
</comment>
<gene>
    <name evidence="1" type="ORF">LNINA_LOCUS12134</name>
</gene>
<organism evidence="1 2">
    <name type="scientific">Leptosia nina</name>
    <dbReference type="NCBI Taxonomy" id="320188"/>
    <lineage>
        <taxon>Eukaryota</taxon>
        <taxon>Metazoa</taxon>
        <taxon>Ecdysozoa</taxon>
        <taxon>Arthropoda</taxon>
        <taxon>Hexapoda</taxon>
        <taxon>Insecta</taxon>
        <taxon>Pterygota</taxon>
        <taxon>Neoptera</taxon>
        <taxon>Endopterygota</taxon>
        <taxon>Lepidoptera</taxon>
        <taxon>Glossata</taxon>
        <taxon>Ditrysia</taxon>
        <taxon>Papilionoidea</taxon>
        <taxon>Pieridae</taxon>
        <taxon>Pierinae</taxon>
        <taxon>Leptosia</taxon>
    </lineage>
</organism>
<dbReference type="AlphaFoldDB" id="A0AAV1JUC5"/>
<protein>
    <submittedName>
        <fullName evidence="1">Uncharacterized protein</fullName>
    </submittedName>
</protein>
<accession>A0AAV1JUC5</accession>
<sequence length="97" mass="10612">MKWTEKLTHASRKGGIFLFPHGYRLSAQKPCVLSSERRWNSAGREGRRGAGARGARAGEQLSVYIDSTPHAVHSLVTSQTPRSAHVAANVMLLTLDD</sequence>
<proteinExistence type="predicted"/>
<reference evidence="1 2" key="1">
    <citation type="submission" date="2023-11" db="EMBL/GenBank/DDBJ databases">
        <authorList>
            <person name="Okamura Y."/>
        </authorList>
    </citation>
    <scope>NUCLEOTIDE SEQUENCE [LARGE SCALE GENOMIC DNA]</scope>
</reference>